<proteinExistence type="inferred from homology"/>
<evidence type="ECO:0000256" key="2">
    <source>
        <dbReference type="ARBA" id="ARBA00022821"/>
    </source>
</evidence>
<organism evidence="4 5">
    <name type="scientific">Kingdonia uniflora</name>
    <dbReference type="NCBI Taxonomy" id="39325"/>
    <lineage>
        <taxon>Eukaryota</taxon>
        <taxon>Viridiplantae</taxon>
        <taxon>Streptophyta</taxon>
        <taxon>Embryophyta</taxon>
        <taxon>Tracheophyta</taxon>
        <taxon>Spermatophyta</taxon>
        <taxon>Magnoliopsida</taxon>
        <taxon>Ranunculales</taxon>
        <taxon>Circaeasteraceae</taxon>
        <taxon>Kingdonia</taxon>
    </lineage>
</organism>
<dbReference type="AlphaFoldDB" id="A0A7J7P8P7"/>
<protein>
    <submittedName>
        <fullName evidence="4">Uncharacterized protein</fullName>
    </submittedName>
</protein>
<keyword evidence="5" id="KW-1185">Reference proteome</keyword>
<dbReference type="Pfam" id="PF17232">
    <property type="entry name" value="Pep1_7"/>
    <property type="match status" value="1"/>
</dbReference>
<gene>
    <name evidence="4" type="ORF">GIB67_022654</name>
</gene>
<accession>A0A7J7P8P7</accession>
<evidence type="ECO:0000256" key="3">
    <source>
        <dbReference type="SAM" id="MobiDB-lite"/>
    </source>
</evidence>
<dbReference type="GO" id="GO:0045087">
    <property type="term" value="P:innate immune response"/>
    <property type="evidence" value="ECO:0007669"/>
    <property type="project" value="InterPro"/>
</dbReference>
<comment type="similarity">
    <text evidence="1">Belongs to the brassicaceae elicitor peptide family.</text>
</comment>
<keyword evidence="2" id="KW-0611">Plant defense</keyword>
<evidence type="ECO:0000313" key="4">
    <source>
        <dbReference type="EMBL" id="KAF6175652.1"/>
    </source>
</evidence>
<evidence type="ECO:0000256" key="1">
    <source>
        <dbReference type="ARBA" id="ARBA00011021"/>
    </source>
</evidence>
<evidence type="ECO:0000313" key="5">
    <source>
        <dbReference type="Proteomes" id="UP000541444"/>
    </source>
</evidence>
<feature type="region of interest" description="Disordered" evidence="3">
    <location>
        <begin position="65"/>
        <end position="86"/>
    </location>
</feature>
<dbReference type="Proteomes" id="UP000541444">
    <property type="component" value="Unassembled WGS sequence"/>
</dbReference>
<name>A0A7J7P8P7_9MAGN</name>
<reference evidence="4 5" key="1">
    <citation type="journal article" date="2020" name="IScience">
        <title>Genome Sequencing of the Endangered Kingdonia uniflora (Circaeasteraceae, Ranunculales) Reveals Potential Mechanisms of Evolutionary Specialization.</title>
        <authorList>
            <person name="Sun Y."/>
            <person name="Deng T."/>
            <person name="Zhang A."/>
            <person name="Moore M.J."/>
            <person name="Landis J.B."/>
            <person name="Lin N."/>
            <person name="Zhang H."/>
            <person name="Zhang X."/>
            <person name="Huang J."/>
            <person name="Zhang X."/>
            <person name="Sun H."/>
            <person name="Wang H."/>
        </authorList>
    </citation>
    <scope>NUCLEOTIDE SEQUENCE [LARGE SCALE GENOMIC DNA]</scope>
    <source>
        <strain evidence="4">TB1705</strain>
        <tissue evidence="4">Leaf</tissue>
    </source>
</reference>
<sequence length="86" mass="9129">MEGEGPREVETDHPCNLVVQAVNAILKCLGFDSMPSSGNMENPIPKQGQQGRDIASSITTTTTIAALVRRRPQRPGVSSGNPGQNN</sequence>
<feature type="compositionally biased region" description="Polar residues" evidence="3">
    <location>
        <begin position="76"/>
        <end position="86"/>
    </location>
</feature>
<dbReference type="EMBL" id="JACGCM010000155">
    <property type="protein sequence ID" value="KAF6175652.1"/>
    <property type="molecule type" value="Genomic_DNA"/>
</dbReference>
<comment type="caution">
    <text evidence="4">The sequence shown here is derived from an EMBL/GenBank/DDBJ whole genome shotgun (WGS) entry which is preliminary data.</text>
</comment>
<feature type="region of interest" description="Disordered" evidence="3">
    <location>
        <begin position="37"/>
        <end position="56"/>
    </location>
</feature>
<dbReference type="InterPro" id="IPR035176">
    <property type="entry name" value="PEP"/>
</dbReference>